<dbReference type="GO" id="GO:0016020">
    <property type="term" value="C:membrane"/>
    <property type="evidence" value="ECO:0007669"/>
    <property type="project" value="TreeGrafter"/>
</dbReference>
<evidence type="ECO:0000256" key="1">
    <source>
        <dbReference type="ARBA" id="ARBA00022801"/>
    </source>
</evidence>
<dbReference type="Gene3D" id="3.40.50.1820">
    <property type="entry name" value="alpha/beta hydrolase"/>
    <property type="match status" value="1"/>
</dbReference>
<evidence type="ECO:0000256" key="2">
    <source>
        <dbReference type="SAM" id="SignalP"/>
    </source>
</evidence>
<dbReference type="RefSeq" id="WP_201682032.1">
    <property type="nucleotide sequence ID" value="NZ_JAEQNA010000001.1"/>
</dbReference>
<feature type="signal peptide" evidence="2">
    <location>
        <begin position="1"/>
        <end position="20"/>
    </location>
</feature>
<comment type="caution">
    <text evidence="4">The sequence shown here is derived from an EMBL/GenBank/DDBJ whole genome shotgun (WGS) entry which is preliminary data.</text>
</comment>
<dbReference type="Proteomes" id="UP000613011">
    <property type="component" value="Unassembled WGS sequence"/>
</dbReference>
<reference evidence="4" key="1">
    <citation type="submission" date="2021-01" db="EMBL/GenBank/DDBJ databases">
        <title>Ramlibacter sp. strain AW1 16S ribosomal RNA gene Genome sequencing and assembly.</title>
        <authorList>
            <person name="Kang M."/>
        </authorList>
    </citation>
    <scope>NUCLEOTIDE SEQUENCE</scope>
    <source>
        <strain evidence="4">AW1</strain>
    </source>
</reference>
<dbReference type="SUPFAM" id="SSF53474">
    <property type="entry name" value="alpha/beta-Hydrolases"/>
    <property type="match status" value="1"/>
</dbReference>
<evidence type="ECO:0000259" key="3">
    <source>
        <dbReference type="Pfam" id="PF00561"/>
    </source>
</evidence>
<dbReference type="GO" id="GO:0016787">
    <property type="term" value="F:hydrolase activity"/>
    <property type="evidence" value="ECO:0007669"/>
    <property type="project" value="UniProtKB-KW"/>
</dbReference>
<keyword evidence="1 4" id="KW-0378">Hydrolase</keyword>
<protein>
    <submittedName>
        <fullName evidence="4">Alpha/beta hydrolase</fullName>
    </submittedName>
</protein>
<sequence length="350" mass="37159">MSRPAVPPGHLVLAVAAACAAATAVWVGDKARQAEREHPPGGRYMHIDGVRLHWMERGAGAPVALLHGNGLTLADLLASGLVDRLAAKHRVIVFDRPGFGHSQRPRDRIWTPRAQAALLHRALVALGVTRPVVLGHSLGALVALQMAMDFPVSVAGLVLLGGCYYPTARADAVFSVPVALPLLGDALRYTVSPLAARLTLDRLVRVLFAPGEVPPGFLRSVPRELLLRPVQLRAAAEDAALGPLQALRLAPAYGELRLPVAVLAGAGDRMVDTDSQTRRLAAELRNSRLLVVPNAGHMLHHQALDAVVAQTEAVAKLGREPLVAARPWWVPRPRPGEPQVGLTASGSPPT</sequence>
<dbReference type="PANTHER" id="PTHR43798">
    <property type="entry name" value="MONOACYLGLYCEROL LIPASE"/>
    <property type="match status" value="1"/>
</dbReference>
<keyword evidence="5" id="KW-1185">Reference proteome</keyword>
<dbReference type="PANTHER" id="PTHR43798:SF31">
    <property type="entry name" value="AB HYDROLASE SUPERFAMILY PROTEIN YCLE"/>
    <property type="match status" value="1"/>
</dbReference>
<gene>
    <name evidence="4" type="ORF">JI739_01285</name>
</gene>
<keyword evidence="2" id="KW-0732">Signal</keyword>
<dbReference type="PRINTS" id="PR00111">
    <property type="entry name" value="ABHYDROLASE"/>
</dbReference>
<name>A0A936ZFJ7_9BURK</name>
<accession>A0A936ZFJ7</accession>
<dbReference type="InterPro" id="IPR050266">
    <property type="entry name" value="AB_hydrolase_sf"/>
</dbReference>
<organism evidence="4 5">
    <name type="scientific">Ramlibacter aurantiacus</name>
    <dbReference type="NCBI Taxonomy" id="2801330"/>
    <lineage>
        <taxon>Bacteria</taxon>
        <taxon>Pseudomonadati</taxon>
        <taxon>Pseudomonadota</taxon>
        <taxon>Betaproteobacteria</taxon>
        <taxon>Burkholderiales</taxon>
        <taxon>Comamonadaceae</taxon>
        <taxon>Ramlibacter</taxon>
    </lineage>
</organism>
<proteinExistence type="predicted"/>
<dbReference type="EMBL" id="JAEQNA010000001">
    <property type="protein sequence ID" value="MBL0418967.1"/>
    <property type="molecule type" value="Genomic_DNA"/>
</dbReference>
<dbReference type="InterPro" id="IPR000073">
    <property type="entry name" value="AB_hydrolase_1"/>
</dbReference>
<dbReference type="Pfam" id="PF00561">
    <property type="entry name" value="Abhydrolase_1"/>
    <property type="match status" value="1"/>
</dbReference>
<evidence type="ECO:0000313" key="5">
    <source>
        <dbReference type="Proteomes" id="UP000613011"/>
    </source>
</evidence>
<evidence type="ECO:0000313" key="4">
    <source>
        <dbReference type="EMBL" id="MBL0418967.1"/>
    </source>
</evidence>
<dbReference type="PROSITE" id="PS51257">
    <property type="entry name" value="PROKAR_LIPOPROTEIN"/>
    <property type="match status" value="1"/>
</dbReference>
<dbReference type="InterPro" id="IPR029058">
    <property type="entry name" value="AB_hydrolase_fold"/>
</dbReference>
<dbReference type="AlphaFoldDB" id="A0A936ZFJ7"/>
<feature type="domain" description="AB hydrolase-1" evidence="3">
    <location>
        <begin position="62"/>
        <end position="302"/>
    </location>
</feature>
<feature type="chain" id="PRO_5037832740" evidence="2">
    <location>
        <begin position="21"/>
        <end position="350"/>
    </location>
</feature>